<evidence type="ECO:0000313" key="5">
    <source>
        <dbReference type="EMBL" id="MCD7463439.1"/>
    </source>
</evidence>
<feature type="compositionally biased region" description="Basic and acidic residues" evidence="3">
    <location>
        <begin position="187"/>
        <end position="201"/>
    </location>
</feature>
<dbReference type="InterPro" id="IPR032675">
    <property type="entry name" value="LRR_dom_sf"/>
</dbReference>
<accession>A0ABS8SWM7</accession>
<gene>
    <name evidence="5" type="ORF">HAX54_050579</name>
</gene>
<name>A0ABS8SWM7_DATST</name>
<dbReference type="InterPro" id="IPR029045">
    <property type="entry name" value="ClpP/crotonase-like_dom_sf"/>
</dbReference>
<keyword evidence="6" id="KW-1185">Reference proteome</keyword>
<reference evidence="5 6" key="1">
    <citation type="journal article" date="2021" name="BMC Genomics">
        <title>Datura genome reveals duplications of psychoactive alkaloid biosynthetic genes and high mutation rate following tissue culture.</title>
        <authorList>
            <person name="Rajewski A."/>
            <person name="Carter-House D."/>
            <person name="Stajich J."/>
            <person name="Litt A."/>
        </authorList>
    </citation>
    <scope>NUCLEOTIDE SEQUENCE [LARGE SCALE GENOMIC DNA]</scope>
    <source>
        <strain evidence="5">AR-01</strain>
    </source>
</reference>
<feature type="compositionally biased region" description="Acidic residues" evidence="3">
    <location>
        <begin position="338"/>
        <end position="370"/>
    </location>
</feature>
<feature type="region of interest" description="Disordered" evidence="3">
    <location>
        <begin position="155"/>
        <end position="388"/>
    </location>
</feature>
<dbReference type="Pfam" id="PF14580">
    <property type="entry name" value="LRR_9"/>
    <property type="match status" value="1"/>
</dbReference>
<dbReference type="Proteomes" id="UP000823775">
    <property type="component" value="Unassembled WGS sequence"/>
</dbReference>
<dbReference type="EC" id="3.1.2.4" evidence="2"/>
<feature type="compositionally biased region" description="Acidic residues" evidence="3">
    <location>
        <begin position="163"/>
        <end position="186"/>
    </location>
</feature>
<dbReference type="InterPro" id="IPR045004">
    <property type="entry name" value="ECH_dom"/>
</dbReference>
<organism evidence="5 6">
    <name type="scientific">Datura stramonium</name>
    <name type="common">Jimsonweed</name>
    <name type="synonym">Common thornapple</name>
    <dbReference type="NCBI Taxonomy" id="4076"/>
    <lineage>
        <taxon>Eukaryota</taxon>
        <taxon>Viridiplantae</taxon>
        <taxon>Streptophyta</taxon>
        <taxon>Embryophyta</taxon>
        <taxon>Tracheophyta</taxon>
        <taxon>Spermatophyta</taxon>
        <taxon>Magnoliopsida</taxon>
        <taxon>eudicotyledons</taxon>
        <taxon>Gunneridae</taxon>
        <taxon>Pentapetalae</taxon>
        <taxon>asterids</taxon>
        <taxon>lamiids</taxon>
        <taxon>Solanales</taxon>
        <taxon>Solanaceae</taxon>
        <taxon>Solanoideae</taxon>
        <taxon>Datureae</taxon>
        <taxon>Datura</taxon>
    </lineage>
</organism>
<comment type="function">
    <text evidence="2">Hydrolyzes 3-hydroxyisobutyryl-CoA (HIBYL-CoA), a saline catabolite. Has high activity toward isobutyryl-CoA. Could be an isobutyryl-CoA dehydrogenase that functions in valine catabolism.</text>
</comment>
<dbReference type="InterPro" id="IPR032259">
    <property type="entry name" value="HIBYL-CoA-H"/>
</dbReference>
<evidence type="ECO:0000256" key="1">
    <source>
        <dbReference type="ARBA" id="ARBA00022801"/>
    </source>
</evidence>
<dbReference type="InterPro" id="IPR001611">
    <property type="entry name" value="Leu-rich_rpt"/>
</dbReference>
<feature type="compositionally biased region" description="Low complexity" evidence="3">
    <location>
        <begin position="377"/>
        <end position="387"/>
    </location>
</feature>
<feature type="compositionally biased region" description="Acidic residues" evidence="3">
    <location>
        <begin position="245"/>
        <end position="274"/>
    </location>
</feature>
<evidence type="ECO:0000256" key="2">
    <source>
        <dbReference type="RuleBase" id="RU369070"/>
    </source>
</evidence>
<feature type="domain" description="Enoyl-CoA hydratase/isomerase" evidence="4">
    <location>
        <begin position="407"/>
        <end position="740"/>
    </location>
</feature>
<dbReference type="NCBIfam" id="NF004127">
    <property type="entry name" value="PRK05617.1"/>
    <property type="match status" value="1"/>
</dbReference>
<protein>
    <recommendedName>
        <fullName evidence="2">3-hydroxyisobutyryl-CoA hydrolase</fullName>
        <shortName evidence="2">HIB-CoA hydrolase</shortName>
        <shortName evidence="2">HIBYL-CoA-H</shortName>
        <ecNumber evidence="2">3.1.2.4</ecNumber>
    </recommendedName>
    <alternativeName>
        <fullName evidence="2">3-hydroxyisobutyryl-coenzyme A hydrolase</fullName>
    </alternativeName>
</protein>
<dbReference type="CDD" id="cd06558">
    <property type="entry name" value="crotonase-like"/>
    <property type="match status" value="1"/>
</dbReference>
<evidence type="ECO:0000313" key="6">
    <source>
        <dbReference type="Proteomes" id="UP000823775"/>
    </source>
</evidence>
<sequence length="761" mass="84564">MDEIWERAVETALDGERNFGSVRTLTLDGAVKCVQGKLPPASVFERFQNLEHLSIANIGVSSLEQFPRLRNLQKLILSDNRIAGGLEFLVDAGLNSLRDLDLSNNRIQDIDDLRPLAELRLVSLDLYECPVTRVKDYRSRVFGLIRSLKYLDKMDAEGNERPESDDEDEEEEEDEEDDPGSGEVDGEDRPFRMNNGHRVESEGVVDVDEEESDADEEETEITRGINGSKRDGSSRSNGFRVEAASDGDDDDDDDDDEDEDFVEEIDEEGDEDDVVEVHEIEDSEEDEDGVEDDDDDDEDDDEEDEEEVDNDDGDFAEPESTGRLNSTEGEIDGHEHGEDDADEDDDGETGEEEQGVEEDGDFEDDEDAEDENSRLVSQSRSFSGVSSNALVDEPESTVLVEGKASSRTAILNRPHVLNAINNSTATRLMKLYKSWEDDPDIGFVVLKGGDRAFSAGGDIVTLYNLLKQGNLQGCKDFCWTIYSFVYVVGTYLKPQVALLNGITMGGGAGISIPGTFRVATEKTVFATPETLIGYHPDAGASFYLSRLPGYLGEYLALTGDKISGAEMISCGLATHYSHSAKLPLIEEQLGTLITDDPSVIERTLENCGEIVRPDPASVLHRIETLDKCFSHDTVEEIIDALESEAAKKQDAWCIATLRKLQEISPLSLKVSLRSIREGRHQTLDQCLSREYRMSLQALSGKISSDFCEGVRARLVDRDLAPKWDPPSLEKVTDDMVAEYFSRLTAFEPELELPTQQREAFT</sequence>
<dbReference type="Pfam" id="PF16113">
    <property type="entry name" value="ECH_2"/>
    <property type="match status" value="1"/>
</dbReference>
<keyword evidence="1 2" id="KW-0378">Hydrolase</keyword>
<comment type="catalytic activity">
    <reaction evidence="2">
        <text>3-hydroxy-2-methylpropanoyl-CoA + H2O = 3-hydroxy-2-methylpropanoate + CoA + H(+)</text>
        <dbReference type="Rhea" id="RHEA:20888"/>
        <dbReference type="ChEBI" id="CHEBI:11805"/>
        <dbReference type="ChEBI" id="CHEBI:15377"/>
        <dbReference type="ChEBI" id="CHEBI:15378"/>
        <dbReference type="ChEBI" id="CHEBI:57287"/>
        <dbReference type="ChEBI" id="CHEBI:57340"/>
        <dbReference type="EC" id="3.1.2.4"/>
    </reaction>
</comment>
<proteinExistence type="inferred from homology"/>
<dbReference type="PANTHER" id="PTHR43176">
    <property type="entry name" value="3-HYDROXYISOBUTYRYL-COA HYDROLASE-RELATED"/>
    <property type="match status" value="1"/>
</dbReference>
<dbReference type="SUPFAM" id="SSF52058">
    <property type="entry name" value="L domain-like"/>
    <property type="match status" value="1"/>
</dbReference>
<evidence type="ECO:0000259" key="4">
    <source>
        <dbReference type="Pfam" id="PF16113"/>
    </source>
</evidence>
<comment type="pathway">
    <text evidence="2">Amino-acid degradation; L-valine degradation.</text>
</comment>
<dbReference type="EMBL" id="JACEIK010000887">
    <property type="protein sequence ID" value="MCD7463439.1"/>
    <property type="molecule type" value="Genomic_DNA"/>
</dbReference>
<dbReference type="Gene3D" id="3.80.10.10">
    <property type="entry name" value="Ribonuclease Inhibitor"/>
    <property type="match status" value="1"/>
</dbReference>
<feature type="compositionally biased region" description="Acidic residues" evidence="3">
    <location>
        <begin position="203"/>
        <end position="219"/>
    </location>
</feature>
<evidence type="ECO:0000256" key="3">
    <source>
        <dbReference type="SAM" id="MobiDB-lite"/>
    </source>
</evidence>
<dbReference type="Gene3D" id="3.90.226.10">
    <property type="entry name" value="2-enoyl-CoA Hydratase, Chain A, domain 1"/>
    <property type="match status" value="1"/>
</dbReference>
<dbReference type="PANTHER" id="PTHR43176:SF4">
    <property type="entry name" value="3-HYDROXYISOBUTYRYL-COA HYDROLASE-LIKE PROTEIN 1, MITOCHONDRIAL"/>
    <property type="match status" value="1"/>
</dbReference>
<dbReference type="SUPFAM" id="SSF52096">
    <property type="entry name" value="ClpP/crotonase"/>
    <property type="match status" value="1"/>
</dbReference>
<dbReference type="PROSITE" id="PS51450">
    <property type="entry name" value="LRR"/>
    <property type="match status" value="1"/>
</dbReference>
<comment type="similarity">
    <text evidence="2">Belongs to the enoyl-CoA hydratase/isomerase family.</text>
</comment>
<feature type="compositionally biased region" description="Acidic residues" evidence="3">
    <location>
        <begin position="281"/>
        <end position="317"/>
    </location>
</feature>
<comment type="caution">
    <text evidence="5">The sequence shown here is derived from an EMBL/GenBank/DDBJ whole genome shotgun (WGS) entry which is preliminary data.</text>
</comment>